<evidence type="ECO:0000313" key="4">
    <source>
        <dbReference type="Proteomes" id="UP000184330"/>
    </source>
</evidence>
<dbReference type="OrthoDB" id="4850726at2759"/>
<accession>A0A1L7XVP2</accession>
<dbReference type="Proteomes" id="UP000184330">
    <property type="component" value="Unassembled WGS sequence"/>
</dbReference>
<keyword evidence="4" id="KW-1185">Reference proteome</keyword>
<gene>
    <name evidence="3" type="ORF">PAC_19007</name>
</gene>
<proteinExistence type="predicted"/>
<feature type="domain" description="Heterokaryon incompatibility" evidence="2">
    <location>
        <begin position="128"/>
        <end position="276"/>
    </location>
</feature>
<dbReference type="PANTHER" id="PTHR24148:SF73">
    <property type="entry name" value="HET DOMAIN PROTEIN (AFU_ORTHOLOGUE AFUA_8G01020)"/>
    <property type="match status" value="1"/>
</dbReference>
<dbReference type="EMBL" id="FJOG01000065">
    <property type="protein sequence ID" value="CZR69106.1"/>
    <property type="molecule type" value="Genomic_DNA"/>
</dbReference>
<feature type="region of interest" description="Disordered" evidence="1">
    <location>
        <begin position="1"/>
        <end position="22"/>
    </location>
</feature>
<protein>
    <recommendedName>
        <fullName evidence="2">Heterokaryon incompatibility domain-containing protein</fullName>
    </recommendedName>
</protein>
<evidence type="ECO:0000256" key="1">
    <source>
        <dbReference type="SAM" id="MobiDB-lite"/>
    </source>
</evidence>
<sequence length="731" mass="83409">MESFPEPITQKSHRQPPQPRLFNPKASAILYSPLNEDLDEIRLINILQPLGDSALVRCNVMTVSLKALTPEYQNFLSASGSTVRSKRDTMASWNRLHPPTTFSEILNSNLMDQYIPTKPNYRFTWGDYAALSYVWGNPGLTHRIIVNDQEMRVGANLEIALRALNTRPDFQGGFKLWVDAICINQDNYEERGRQVSKMREIYGGAWTVMAWLGEEQDNSDKAIRLVQSLSDTDPERGEELAEMLLDDPEYLGDGCWIALQDLLNRPYWYRLWIIQELVLGSSALVLRCGDSFINWTTFCQGIGILFDYLWTVKDSLLHYEIYKRSDFPNRPTEWLTTSLHLVHQDLWALSHCEEQGRAHLRFDRLLNVANSTNSRDPRDKVYGLIGLMDPIIAAQLVPNYESPPSKVYASVAKIFVLTYANLDPLREGNPWSCFGTPSWAADWTWGGRLRNRSPEKTDLWGPFWTRKGPVRMAEPAPAYRASGNWAPEVSFSNNDLHLTCRGFVIDNVAGLSARGKGYFEWPETSIVQPEHENNAYGNINGVTTALYHALLADRVAGGMKASPRHSAILNLPSTFSTAHLQFQHLGWKWLSSQQSYYFRWEKWRRANRNFRLMGRPLSSYFNDEIPDYALEYDYTEVYSCFDRTCKGRRFMTTENGYLGWAPDNVVGEDEEQTGKGDLITIIFGCSTPLVIRPHGGYFQVVGEAYVQGLMDGEALELLDTGGYLVQDFTFC</sequence>
<reference evidence="3 4" key="1">
    <citation type="submission" date="2016-03" db="EMBL/GenBank/DDBJ databases">
        <authorList>
            <person name="Ploux O."/>
        </authorList>
    </citation>
    <scope>NUCLEOTIDE SEQUENCE [LARGE SCALE GENOMIC DNA]</scope>
    <source>
        <strain evidence="3 4">UAMH 11012</strain>
    </source>
</reference>
<dbReference type="PANTHER" id="PTHR24148">
    <property type="entry name" value="ANKYRIN REPEAT DOMAIN-CONTAINING PROTEIN 39 HOMOLOG-RELATED"/>
    <property type="match status" value="1"/>
</dbReference>
<dbReference type="InterPro" id="IPR052895">
    <property type="entry name" value="HetReg/Transcr_Mod"/>
</dbReference>
<evidence type="ECO:0000259" key="2">
    <source>
        <dbReference type="Pfam" id="PF06985"/>
    </source>
</evidence>
<evidence type="ECO:0000313" key="3">
    <source>
        <dbReference type="EMBL" id="CZR69106.1"/>
    </source>
</evidence>
<dbReference type="STRING" id="576137.A0A1L7XVP2"/>
<name>A0A1L7XVP2_9HELO</name>
<dbReference type="Pfam" id="PF06985">
    <property type="entry name" value="HET"/>
    <property type="match status" value="1"/>
</dbReference>
<dbReference type="AlphaFoldDB" id="A0A1L7XVP2"/>
<organism evidence="3 4">
    <name type="scientific">Phialocephala subalpina</name>
    <dbReference type="NCBI Taxonomy" id="576137"/>
    <lineage>
        <taxon>Eukaryota</taxon>
        <taxon>Fungi</taxon>
        <taxon>Dikarya</taxon>
        <taxon>Ascomycota</taxon>
        <taxon>Pezizomycotina</taxon>
        <taxon>Leotiomycetes</taxon>
        <taxon>Helotiales</taxon>
        <taxon>Mollisiaceae</taxon>
        <taxon>Phialocephala</taxon>
        <taxon>Phialocephala fortinii species complex</taxon>
    </lineage>
</organism>
<dbReference type="Pfam" id="PF26639">
    <property type="entry name" value="Het-6_barrel"/>
    <property type="match status" value="1"/>
</dbReference>
<dbReference type="InterPro" id="IPR010730">
    <property type="entry name" value="HET"/>
</dbReference>